<comment type="caution">
    <text evidence="7">The sequence shown here is derived from an EMBL/GenBank/DDBJ whole genome shotgun (WGS) entry which is preliminary data.</text>
</comment>
<dbReference type="CDD" id="cd00266">
    <property type="entry name" value="MADS_SRF_like"/>
    <property type="match status" value="1"/>
</dbReference>
<feature type="domain" description="MADS-box" evidence="6">
    <location>
        <begin position="2"/>
        <end position="52"/>
    </location>
</feature>
<reference evidence="7" key="1">
    <citation type="submission" date="2020-01" db="EMBL/GenBank/DDBJ databases">
        <authorList>
            <person name="Mishra B."/>
        </authorList>
    </citation>
    <scope>NUCLEOTIDE SEQUENCE [LARGE SCALE GENOMIC DNA]</scope>
</reference>
<evidence type="ECO:0000256" key="2">
    <source>
        <dbReference type="ARBA" id="ARBA00023015"/>
    </source>
</evidence>
<gene>
    <name evidence="7" type="ORF">MERR_LOCUS22627</name>
</gene>
<evidence type="ECO:0000256" key="4">
    <source>
        <dbReference type="ARBA" id="ARBA00023163"/>
    </source>
</evidence>
<dbReference type="GO" id="GO:0005634">
    <property type="term" value="C:nucleus"/>
    <property type="evidence" value="ECO:0007669"/>
    <property type="project" value="UniProtKB-SubCell"/>
</dbReference>
<comment type="subcellular location">
    <subcellularLocation>
        <location evidence="1">Nucleus</location>
    </subcellularLocation>
</comment>
<dbReference type="PRINTS" id="PR00404">
    <property type="entry name" value="MADSDOMAIN"/>
</dbReference>
<keyword evidence="5" id="KW-0539">Nucleus</keyword>
<keyword evidence="8" id="KW-1185">Reference proteome</keyword>
<evidence type="ECO:0000256" key="3">
    <source>
        <dbReference type="ARBA" id="ARBA00023125"/>
    </source>
</evidence>
<keyword evidence="2" id="KW-0805">Transcription regulation</keyword>
<dbReference type="OrthoDB" id="601557at2759"/>
<evidence type="ECO:0000259" key="6">
    <source>
        <dbReference type="PROSITE" id="PS50066"/>
    </source>
</evidence>
<evidence type="ECO:0000313" key="7">
    <source>
        <dbReference type="EMBL" id="CAA7035392.1"/>
    </source>
</evidence>
<dbReference type="EMBL" id="CACVBM020001157">
    <property type="protein sequence ID" value="CAA7035392.1"/>
    <property type="molecule type" value="Genomic_DNA"/>
</dbReference>
<dbReference type="InterPro" id="IPR033897">
    <property type="entry name" value="SRF-like_MADS-box"/>
</dbReference>
<dbReference type="GO" id="GO:0045944">
    <property type="term" value="P:positive regulation of transcription by RNA polymerase II"/>
    <property type="evidence" value="ECO:0007669"/>
    <property type="project" value="InterPro"/>
</dbReference>
<accession>A0A6D2J618</accession>
<dbReference type="FunFam" id="3.40.1810.10:FF:000044">
    <property type="entry name" value="AGAMOUS-like 101"/>
    <property type="match status" value="1"/>
</dbReference>
<protein>
    <recommendedName>
        <fullName evidence="6">MADS-box domain-containing protein</fullName>
    </recommendedName>
</protein>
<dbReference type="PROSITE" id="PS50066">
    <property type="entry name" value="MADS_BOX_2"/>
    <property type="match status" value="1"/>
</dbReference>
<dbReference type="SMART" id="SM00432">
    <property type="entry name" value="MADS"/>
    <property type="match status" value="1"/>
</dbReference>
<proteinExistence type="predicted"/>
<keyword evidence="4" id="KW-0804">Transcription</keyword>
<dbReference type="Gene3D" id="3.40.1810.10">
    <property type="entry name" value="Transcription factor, MADS-box"/>
    <property type="match status" value="1"/>
</dbReference>
<evidence type="ECO:0000256" key="1">
    <source>
        <dbReference type="ARBA" id="ARBA00004123"/>
    </source>
</evidence>
<dbReference type="GO" id="GO:0000981">
    <property type="term" value="F:DNA-binding transcription factor activity, RNA polymerase II-specific"/>
    <property type="evidence" value="ECO:0007669"/>
    <property type="project" value="InterPro"/>
</dbReference>
<dbReference type="InterPro" id="IPR002100">
    <property type="entry name" value="TF_MADSbox"/>
</dbReference>
<evidence type="ECO:0000313" key="8">
    <source>
        <dbReference type="Proteomes" id="UP000467841"/>
    </source>
</evidence>
<dbReference type="PANTHER" id="PTHR48019">
    <property type="entry name" value="SERUM RESPONSE FACTOR HOMOLOG"/>
    <property type="match status" value="1"/>
</dbReference>
<keyword evidence="3" id="KW-0238">DNA-binding</keyword>
<dbReference type="GO" id="GO:0046983">
    <property type="term" value="F:protein dimerization activity"/>
    <property type="evidence" value="ECO:0007669"/>
    <property type="project" value="InterPro"/>
</dbReference>
<dbReference type="GO" id="GO:0000987">
    <property type="term" value="F:cis-regulatory region sequence-specific DNA binding"/>
    <property type="evidence" value="ECO:0007669"/>
    <property type="project" value="InterPro"/>
</dbReference>
<dbReference type="SUPFAM" id="SSF55455">
    <property type="entry name" value="SRF-like"/>
    <property type="match status" value="1"/>
</dbReference>
<dbReference type="AlphaFoldDB" id="A0A6D2J618"/>
<dbReference type="InterPro" id="IPR036879">
    <property type="entry name" value="TF_MADSbox_sf"/>
</dbReference>
<sequence length="273" mass="31541">MAQKKVVDLRRIENDKTRITTYKKRKACLYKKAEEFSTLCGVQTCLIVYGPTKATDKEVSEPEVWPSDEAKVRGIIRKYRDSVSSSTKKETQVETFVNDLGKTKEMENRTQRVKSNNTKYCCWEEKLDKCSLEQLQGILFSVDNKIHEAVMRQKRTMAMNHHHHHQAIEIPNPQALVEHDYMTQYFTNQQQQIHQGMFPSYNNNSMGLSLFPSPDDEIQMDPNRMENLTSLGFPQGLMMPNGNDGATQLMQVQPAAFNVNPFAGYGQFNFTWR</sequence>
<name>A0A6D2J618_9BRAS</name>
<dbReference type="Proteomes" id="UP000467841">
    <property type="component" value="Unassembled WGS sequence"/>
</dbReference>
<organism evidence="7 8">
    <name type="scientific">Microthlaspi erraticum</name>
    <dbReference type="NCBI Taxonomy" id="1685480"/>
    <lineage>
        <taxon>Eukaryota</taxon>
        <taxon>Viridiplantae</taxon>
        <taxon>Streptophyta</taxon>
        <taxon>Embryophyta</taxon>
        <taxon>Tracheophyta</taxon>
        <taxon>Spermatophyta</taxon>
        <taxon>Magnoliopsida</taxon>
        <taxon>eudicotyledons</taxon>
        <taxon>Gunneridae</taxon>
        <taxon>Pentapetalae</taxon>
        <taxon>rosids</taxon>
        <taxon>malvids</taxon>
        <taxon>Brassicales</taxon>
        <taxon>Brassicaceae</taxon>
        <taxon>Coluteocarpeae</taxon>
        <taxon>Microthlaspi</taxon>
    </lineage>
</organism>
<dbReference type="InterPro" id="IPR050142">
    <property type="entry name" value="MADS-box/MEF2_TF"/>
</dbReference>
<evidence type="ECO:0000256" key="5">
    <source>
        <dbReference type="ARBA" id="ARBA00023242"/>
    </source>
</evidence>
<dbReference type="Pfam" id="PF00319">
    <property type="entry name" value="SRF-TF"/>
    <property type="match status" value="1"/>
</dbReference>